<dbReference type="EMBL" id="MHUZ01000008">
    <property type="protein sequence ID" value="OHA86164.1"/>
    <property type="molecule type" value="Genomic_DNA"/>
</dbReference>
<comment type="caution">
    <text evidence="1">The sequence shown here is derived from an EMBL/GenBank/DDBJ whole genome shotgun (WGS) entry which is preliminary data.</text>
</comment>
<name>A0A1G2SMJ1_9BACT</name>
<dbReference type="Proteomes" id="UP000178168">
    <property type="component" value="Unassembled WGS sequence"/>
</dbReference>
<proteinExistence type="predicted"/>
<protein>
    <submittedName>
        <fullName evidence="1">Uncharacterized protein</fullName>
    </submittedName>
</protein>
<sequence>MKKVFQLLQEMKSGTLKYWREMQRKKLDRDLGALNAEIAEAQGFLHSASREREFLQGRITQFQ</sequence>
<evidence type="ECO:0000313" key="2">
    <source>
        <dbReference type="Proteomes" id="UP000178168"/>
    </source>
</evidence>
<organism evidence="1 2">
    <name type="scientific">Candidatus Yonathbacteria bacterium RIFOXYD1_FULL_52_36</name>
    <dbReference type="NCBI Taxonomy" id="1802730"/>
    <lineage>
        <taxon>Bacteria</taxon>
        <taxon>Candidatus Yonathiibacteriota</taxon>
    </lineage>
</organism>
<gene>
    <name evidence="1" type="ORF">A2591_01295</name>
</gene>
<dbReference type="STRING" id="1802730.A2591_01295"/>
<evidence type="ECO:0000313" key="1">
    <source>
        <dbReference type="EMBL" id="OHA86164.1"/>
    </source>
</evidence>
<reference evidence="1 2" key="1">
    <citation type="journal article" date="2016" name="Nat. Commun.">
        <title>Thousands of microbial genomes shed light on interconnected biogeochemical processes in an aquifer system.</title>
        <authorList>
            <person name="Anantharaman K."/>
            <person name="Brown C.T."/>
            <person name="Hug L.A."/>
            <person name="Sharon I."/>
            <person name="Castelle C.J."/>
            <person name="Probst A.J."/>
            <person name="Thomas B.C."/>
            <person name="Singh A."/>
            <person name="Wilkins M.J."/>
            <person name="Karaoz U."/>
            <person name="Brodie E.L."/>
            <person name="Williams K.H."/>
            <person name="Hubbard S.S."/>
            <person name="Banfield J.F."/>
        </authorList>
    </citation>
    <scope>NUCLEOTIDE SEQUENCE [LARGE SCALE GENOMIC DNA]</scope>
</reference>
<accession>A0A1G2SMJ1</accession>
<dbReference type="AlphaFoldDB" id="A0A1G2SMJ1"/>